<name>A0A1M7D0W8_9FLAO</name>
<dbReference type="CDD" id="cd06661">
    <property type="entry name" value="GGCT_like"/>
    <property type="match status" value="1"/>
</dbReference>
<keyword evidence="3" id="KW-1185">Reference proteome</keyword>
<dbReference type="Pfam" id="PF06094">
    <property type="entry name" value="GGACT"/>
    <property type="match status" value="1"/>
</dbReference>
<dbReference type="RefSeq" id="WP_086065187.1">
    <property type="nucleotide sequence ID" value="NZ_FRBY01000002.1"/>
</dbReference>
<dbReference type="Proteomes" id="UP000184121">
    <property type="component" value="Unassembled WGS sequence"/>
</dbReference>
<gene>
    <name evidence="2" type="ORF">SAMN05444366_1362</name>
</gene>
<evidence type="ECO:0000259" key="1">
    <source>
        <dbReference type="Pfam" id="PF06094"/>
    </source>
</evidence>
<keyword evidence="2" id="KW-0808">Transferase</keyword>
<organism evidence="2 3">
    <name type="scientific">Flavobacterium saccharophilum</name>
    <dbReference type="NCBI Taxonomy" id="29534"/>
    <lineage>
        <taxon>Bacteria</taxon>
        <taxon>Pseudomonadati</taxon>
        <taxon>Bacteroidota</taxon>
        <taxon>Flavobacteriia</taxon>
        <taxon>Flavobacteriales</taxon>
        <taxon>Flavobacteriaceae</taxon>
        <taxon>Flavobacterium</taxon>
    </lineage>
</organism>
<dbReference type="InterPro" id="IPR013024">
    <property type="entry name" value="GGCT-like"/>
</dbReference>
<sequence>MSDSSNLPLLNKRKDIGTITLKTLDHYDLSSKEKDFLSRHKPENKLIIYGTLAPGKPNHHKISHIKGEWKSGLLKGGKLETKGWGAELGFNGFVPVSENEQTDIPCYVLFSDDLHKNWDYLDEFEGSGYKRILAIYELEDKKQSIGYLYAING</sequence>
<dbReference type="AlphaFoldDB" id="A0A1M7D0W8"/>
<reference evidence="3" key="1">
    <citation type="submission" date="2016-11" db="EMBL/GenBank/DDBJ databases">
        <authorList>
            <person name="Varghese N."/>
            <person name="Submissions S."/>
        </authorList>
    </citation>
    <scope>NUCLEOTIDE SEQUENCE [LARGE SCALE GENOMIC DNA]</scope>
    <source>
        <strain evidence="3">DSM 1811</strain>
    </source>
</reference>
<evidence type="ECO:0000313" key="3">
    <source>
        <dbReference type="Proteomes" id="UP000184121"/>
    </source>
</evidence>
<dbReference type="OrthoDB" id="5070127at2"/>
<feature type="domain" description="Gamma-glutamylcyclotransferase AIG2-like" evidence="1">
    <location>
        <begin position="47"/>
        <end position="151"/>
    </location>
</feature>
<dbReference type="InterPro" id="IPR009288">
    <property type="entry name" value="AIG2-like_dom"/>
</dbReference>
<dbReference type="STRING" id="29534.SAMN05444366_1362"/>
<accession>A0A1M7D0W8</accession>
<dbReference type="SUPFAM" id="SSF110857">
    <property type="entry name" value="Gamma-glutamyl cyclotransferase-like"/>
    <property type="match status" value="1"/>
</dbReference>
<dbReference type="InterPro" id="IPR036568">
    <property type="entry name" value="GGCT-like_sf"/>
</dbReference>
<evidence type="ECO:0000313" key="2">
    <source>
        <dbReference type="EMBL" id="SHL73172.1"/>
    </source>
</evidence>
<proteinExistence type="predicted"/>
<dbReference type="Gene3D" id="3.10.490.10">
    <property type="entry name" value="Gamma-glutamyl cyclotransferase-like"/>
    <property type="match status" value="1"/>
</dbReference>
<protein>
    <submittedName>
        <fullName evidence="2">Uncharacterized conserved protein YtfP, gamma-glutamylcyclotransferase (GGCT)/AIG2-like family</fullName>
    </submittedName>
</protein>
<dbReference type="EMBL" id="FRBY01000002">
    <property type="protein sequence ID" value="SHL73172.1"/>
    <property type="molecule type" value="Genomic_DNA"/>
</dbReference>
<dbReference type="GO" id="GO:0016740">
    <property type="term" value="F:transferase activity"/>
    <property type="evidence" value="ECO:0007669"/>
    <property type="project" value="UniProtKB-KW"/>
</dbReference>